<dbReference type="SUPFAM" id="SSF140453">
    <property type="entry name" value="EsxAB dimer-like"/>
    <property type="match status" value="1"/>
</dbReference>
<accession>A0ABP7BHK1</accession>
<feature type="transmembrane region" description="Helical" evidence="1">
    <location>
        <begin position="197"/>
        <end position="223"/>
    </location>
</feature>
<feature type="transmembrane region" description="Helical" evidence="1">
    <location>
        <begin position="156"/>
        <end position="177"/>
    </location>
</feature>
<dbReference type="RefSeq" id="WP_221859025.1">
    <property type="nucleotide sequence ID" value="NZ_BAAAYV010000009.1"/>
</dbReference>
<evidence type="ECO:0000313" key="2">
    <source>
        <dbReference type="EMBL" id="GAA3659414.1"/>
    </source>
</evidence>
<comment type="caution">
    <text evidence="2">The sequence shown here is derived from an EMBL/GenBank/DDBJ whole genome shotgun (WGS) entry which is preliminary data.</text>
</comment>
<evidence type="ECO:0008006" key="4">
    <source>
        <dbReference type="Google" id="ProtNLM"/>
    </source>
</evidence>
<evidence type="ECO:0000313" key="3">
    <source>
        <dbReference type="Proteomes" id="UP001410795"/>
    </source>
</evidence>
<gene>
    <name evidence="2" type="ORF">GCM10022202_20150</name>
</gene>
<reference evidence="3" key="1">
    <citation type="journal article" date="2019" name="Int. J. Syst. Evol. Microbiol.">
        <title>The Global Catalogue of Microorganisms (GCM) 10K type strain sequencing project: providing services to taxonomists for standard genome sequencing and annotation.</title>
        <authorList>
            <consortium name="The Broad Institute Genomics Platform"/>
            <consortium name="The Broad Institute Genome Sequencing Center for Infectious Disease"/>
            <person name="Wu L."/>
            <person name="Ma J."/>
        </authorList>
    </citation>
    <scope>NUCLEOTIDE SEQUENCE [LARGE SCALE GENOMIC DNA]</scope>
    <source>
        <strain evidence="3">JCM 16546</strain>
    </source>
</reference>
<dbReference type="Gene3D" id="1.20.1260.20">
    <property type="entry name" value="PPE superfamily"/>
    <property type="match status" value="1"/>
</dbReference>
<dbReference type="InterPro" id="IPR036689">
    <property type="entry name" value="ESAT-6-like_sf"/>
</dbReference>
<protein>
    <recommendedName>
        <fullName evidence="4">WXG100 family type VII secretion target</fullName>
    </recommendedName>
</protein>
<proteinExistence type="predicted"/>
<evidence type="ECO:0000256" key="1">
    <source>
        <dbReference type="SAM" id="Phobius"/>
    </source>
</evidence>
<sequence>MSDLIAFGPEDAFHTWEDFSTVESGTMTVLGALPFGWGDMTTAVYSFGNGDWAGGLLSGAAAVAGLASTVVDPFGTLLSSVAAFLIDYVPPLPQCLDLLAGNPALVQGIGETWQNIRGALVEQVEALRAAMDSALAGWQGPAADAYERKMTLLADILQGISFAAAGIGAGFAIASVVVEVVRSITRDLIADLIGRLIAYVIETGATLGAALPIVIGQAVAAITDTVMNVTKHMDDLVKVVTQGAELTKQLGEAMGYIQTAITGIRDGLGQAQAVAP</sequence>
<dbReference type="Proteomes" id="UP001410795">
    <property type="component" value="Unassembled WGS sequence"/>
</dbReference>
<keyword evidence="1" id="KW-0812">Transmembrane</keyword>
<dbReference type="InterPro" id="IPR038332">
    <property type="entry name" value="PPE_sf"/>
</dbReference>
<organism evidence="2 3">
    <name type="scientific">Microbacterium marinilacus</name>
    <dbReference type="NCBI Taxonomy" id="415209"/>
    <lineage>
        <taxon>Bacteria</taxon>
        <taxon>Bacillati</taxon>
        <taxon>Actinomycetota</taxon>
        <taxon>Actinomycetes</taxon>
        <taxon>Micrococcales</taxon>
        <taxon>Microbacteriaceae</taxon>
        <taxon>Microbacterium</taxon>
    </lineage>
</organism>
<dbReference type="EMBL" id="BAAAYV010000009">
    <property type="protein sequence ID" value="GAA3659414.1"/>
    <property type="molecule type" value="Genomic_DNA"/>
</dbReference>
<keyword evidence="3" id="KW-1185">Reference proteome</keyword>
<name>A0ABP7BHK1_9MICO</name>
<keyword evidence="1" id="KW-1133">Transmembrane helix</keyword>
<keyword evidence="1" id="KW-0472">Membrane</keyword>